<reference evidence="2" key="1">
    <citation type="submission" date="2020-11" db="EMBL/GenBank/DDBJ databases">
        <authorList>
            <consortium name="DOE Joint Genome Institute"/>
            <person name="Ahrendt S."/>
            <person name="Riley R."/>
            <person name="Andreopoulos W."/>
            <person name="Labutti K."/>
            <person name="Pangilinan J."/>
            <person name="Ruiz-Duenas F.J."/>
            <person name="Barrasa J.M."/>
            <person name="Sanchez-Garcia M."/>
            <person name="Camarero S."/>
            <person name="Miyauchi S."/>
            <person name="Serrano A."/>
            <person name="Linde D."/>
            <person name="Babiker R."/>
            <person name="Drula E."/>
            <person name="Ayuso-Fernandez I."/>
            <person name="Pacheco R."/>
            <person name="Padilla G."/>
            <person name="Ferreira P."/>
            <person name="Barriuso J."/>
            <person name="Kellner H."/>
            <person name="Castanera R."/>
            <person name="Alfaro M."/>
            <person name="Ramirez L."/>
            <person name="Pisabarro A.G."/>
            <person name="Kuo A."/>
            <person name="Tritt A."/>
            <person name="Lipzen A."/>
            <person name="He G."/>
            <person name="Yan M."/>
            <person name="Ng V."/>
            <person name="Cullen D."/>
            <person name="Martin F."/>
            <person name="Rosso M.-N."/>
            <person name="Henrissat B."/>
            <person name="Hibbett D."/>
            <person name="Martinez A.T."/>
            <person name="Grigoriev I.V."/>
        </authorList>
    </citation>
    <scope>NUCLEOTIDE SEQUENCE</scope>
    <source>
        <strain evidence="2">CIRM-BRFM 674</strain>
    </source>
</reference>
<keyword evidence="3" id="KW-1185">Reference proteome</keyword>
<comment type="caution">
    <text evidence="2">The sequence shown here is derived from an EMBL/GenBank/DDBJ whole genome shotgun (WGS) entry which is preliminary data.</text>
</comment>
<dbReference type="EMBL" id="MU155250">
    <property type="protein sequence ID" value="KAF9477795.1"/>
    <property type="molecule type" value="Genomic_DNA"/>
</dbReference>
<evidence type="ECO:0000313" key="3">
    <source>
        <dbReference type="Proteomes" id="UP000807469"/>
    </source>
</evidence>
<accession>A0A9P5Z001</accession>
<organism evidence="2 3">
    <name type="scientific">Pholiota conissans</name>
    <dbReference type="NCBI Taxonomy" id="109636"/>
    <lineage>
        <taxon>Eukaryota</taxon>
        <taxon>Fungi</taxon>
        <taxon>Dikarya</taxon>
        <taxon>Basidiomycota</taxon>
        <taxon>Agaricomycotina</taxon>
        <taxon>Agaricomycetes</taxon>
        <taxon>Agaricomycetidae</taxon>
        <taxon>Agaricales</taxon>
        <taxon>Agaricineae</taxon>
        <taxon>Strophariaceae</taxon>
        <taxon>Pholiota</taxon>
    </lineage>
</organism>
<evidence type="ECO:0000313" key="2">
    <source>
        <dbReference type="EMBL" id="KAF9477795.1"/>
    </source>
</evidence>
<keyword evidence="1" id="KW-1133">Transmembrane helix</keyword>
<keyword evidence="1" id="KW-0812">Transmembrane</keyword>
<feature type="transmembrane region" description="Helical" evidence="1">
    <location>
        <begin position="20"/>
        <end position="42"/>
    </location>
</feature>
<gene>
    <name evidence="2" type="ORF">BDN70DRAFT_880733</name>
</gene>
<protein>
    <submittedName>
        <fullName evidence="2">Uncharacterized protein</fullName>
    </submittedName>
</protein>
<proteinExistence type="predicted"/>
<dbReference type="AlphaFoldDB" id="A0A9P5Z001"/>
<name>A0A9P5Z001_9AGAR</name>
<sequence>MWGEPGQQKRPPRNVTPYYFFPSTVYSIHLLISSLFFFFSQYRYYLPYHAMR</sequence>
<keyword evidence="1" id="KW-0472">Membrane</keyword>
<evidence type="ECO:0000256" key="1">
    <source>
        <dbReference type="SAM" id="Phobius"/>
    </source>
</evidence>
<dbReference type="Proteomes" id="UP000807469">
    <property type="component" value="Unassembled WGS sequence"/>
</dbReference>